<keyword evidence="1" id="KW-0472">Membrane</keyword>
<accession>A0A177AVP2</accession>
<organism evidence="2 3">
    <name type="scientific">Intoshia linei</name>
    <dbReference type="NCBI Taxonomy" id="1819745"/>
    <lineage>
        <taxon>Eukaryota</taxon>
        <taxon>Metazoa</taxon>
        <taxon>Spiralia</taxon>
        <taxon>Lophotrochozoa</taxon>
        <taxon>Mesozoa</taxon>
        <taxon>Orthonectida</taxon>
        <taxon>Rhopaluridae</taxon>
        <taxon>Intoshia</taxon>
    </lineage>
</organism>
<reference evidence="2 3" key="1">
    <citation type="submission" date="2016-04" db="EMBL/GenBank/DDBJ databases">
        <title>The genome of Intoshia linei affirms orthonectids as highly simplified spiralians.</title>
        <authorList>
            <person name="Mikhailov K.V."/>
            <person name="Slusarev G.S."/>
            <person name="Nikitin M.A."/>
            <person name="Logacheva M.D."/>
            <person name="Penin A."/>
            <person name="Aleoshin V."/>
            <person name="Panchin Y.V."/>
        </authorList>
    </citation>
    <scope>NUCLEOTIDE SEQUENCE [LARGE SCALE GENOMIC DNA]</scope>
    <source>
        <strain evidence="2">Intl2013</strain>
        <tissue evidence="2">Whole animal</tissue>
    </source>
</reference>
<keyword evidence="3" id="KW-1185">Reference proteome</keyword>
<comment type="caution">
    <text evidence="2">The sequence shown here is derived from an EMBL/GenBank/DDBJ whole genome shotgun (WGS) entry which is preliminary data.</text>
</comment>
<evidence type="ECO:0000256" key="1">
    <source>
        <dbReference type="SAM" id="Phobius"/>
    </source>
</evidence>
<evidence type="ECO:0000313" key="3">
    <source>
        <dbReference type="Proteomes" id="UP000078046"/>
    </source>
</evidence>
<evidence type="ECO:0000313" key="2">
    <source>
        <dbReference type="EMBL" id="OAF65592.1"/>
    </source>
</evidence>
<keyword evidence="1" id="KW-1133">Transmembrane helix</keyword>
<proteinExistence type="predicted"/>
<dbReference type="AlphaFoldDB" id="A0A177AVP2"/>
<dbReference type="EMBL" id="LWCA01001228">
    <property type="protein sequence ID" value="OAF65592.1"/>
    <property type="molecule type" value="Genomic_DNA"/>
</dbReference>
<sequence length="255" mass="29161">MANSNYLKSTSFMWNTIKSLLSLSNLIIVSLLQYYAKNGFLIFTAILLIVTSIMLILVYYTEWDISVSKIRMNRIDVAINSVNAVLLTISIALLLNYSGTHDHVKNHLYRMGIIWKSPDITQTNGISDTGKQEFKPTTPAFSVFYNKQRETLLIVQRTIVFPDNLEYMGLIYGFLDENGVTCPITIITGVSSKKLENFVPNHGDYFYINATEFDNIDARFIKHGFKKFPPQEYGMEQTMAIFDTCDISELTCIYM</sequence>
<protein>
    <submittedName>
        <fullName evidence="2">Uncharacterized protein</fullName>
    </submittedName>
</protein>
<dbReference type="Proteomes" id="UP000078046">
    <property type="component" value="Unassembled WGS sequence"/>
</dbReference>
<feature type="transmembrane region" description="Helical" evidence="1">
    <location>
        <begin position="81"/>
        <end position="99"/>
    </location>
</feature>
<feature type="transmembrane region" description="Helical" evidence="1">
    <location>
        <begin position="12"/>
        <end position="34"/>
    </location>
</feature>
<keyword evidence="1" id="KW-0812">Transmembrane</keyword>
<feature type="transmembrane region" description="Helical" evidence="1">
    <location>
        <begin position="40"/>
        <end position="60"/>
    </location>
</feature>
<name>A0A177AVP2_9BILA</name>
<gene>
    <name evidence="2" type="ORF">A3Q56_06486</name>
</gene>